<dbReference type="InterPro" id="IPR015813">
    <property type="entry name" value="Pyrv/PenolPyrv_kinase-like_dom"/>
</dbReference>
<dbReference type="InterPro" id="IPR040442">
    <property type="entry name" value="Pyrv_kinase-like_dom_sf"/>
</dbReference>
<gene>
    <name evidence="7" type="ORF">A3770_05p39530</name>
</gene>
<dbReference type="Pfam" id="PF02548">
    <property type="entry name" value="Pantoate_transf"/>
    <property type="match status" value="1"/>
</dbReference>
<dbReference type="PANTHER" id="PTHR20881:SF0">
    <property type="entry name" value="3-METHYL-2-OXOBUTANOATE HYDROXYMETHYLTRANSFERASE"/>
    <property type="match status" value="1"/>
</dbReference>
<dbReference type="NCBIfam" id="NF001452">
    <property type="entry name" value="PRK00311.1"/>
    <property type="match status" value="1"/>
</dbReference>
<dbReference type="AlphaFoldDB" id="A0A5B8MPB0"/>
<dbReference type="SUPFAM" id="SSF51621">
    <property type="entry name" value="Phosphoenolpyruvate/pyruvate domain"/>
    <property type="match status" value="1"/>
</dbReference>
<evidence type="ECO:0000313" key="8">
    <source>
        <dbReference type="Proteomes" id="UP000316726"/>
    </source>
</evidence>
<dbReference type="OrthoDB" id="425211at2759"/>
<keyword evidence="4 6" id="KW-0808">Transferase</keyword>
<evidence type="ECO:0000313" key="7">
    <source>
        <dbReference type="EMBL" id="QDZ21435.1"/>
    </source>
</evidence>
<dbReference type="GO" id="GO:0005739">
    <property type="term" value="C:mitochondrion"/>
    <property type="evidence" value="ECO:0007669"/>
    <property type="project" value="TreeGrafter"/>
</dbReference>
<comment type="catalytic activity">
    <reaction evidence="5 6">
        <text>(6R)-5,10-methylene-5,6,7,8-tetrahydrofolate + 3-methyl-2-oxobutanoate + H2O = 2-dehydropantoate + (6S)-5,6,7,8-tetrahydrofolate</text>
        <dbReference type="Rhea" id="RHEA:11824"/>
        <dbReference type="ChEBI" id="CHEBI:11561"/>
        <dbReference type="ChEBI" id="CHEBI:11851"/>
        <dbReference type="ChEBI" id="CHEBI:15377"/>
        <dbReference type="ChEBI" id="CHEBI:15636"/>
        <dbReference type="ChEBI" id="CHEBI:57453"/>
        <dbReference type="EC" id="2.1.2.11"/>
    </reaction>
</comment>
<dbReference type="Proteomes" id="UP000316726">
    <property type="component" value="Chromosome 5"/>
</dbReference>
<dbReference type="GO" id="GO:0008168">
    <property type="term" value="F:methyltransferase activity"/>
    <property type="evidence" value="ECO:0007669"/>
    <property type="project" value="UniProtKB-KW"/>
</dbReference>
<dbReference type="GO" id="GO:0015940">
    <property type="term" value="P:pantothenate biosynthetic process"/>
    <property type="evidence" value="ECO:0007669"/>
    <property type="project" value="UniProtKB-UniPathway"/>
</dbReference>
<comment type="pathway">
    <text evidence="1 6">Cofactor biosynthesis; (R)-pantothenate biosynthesis; (R)-pantoate from 3-methyl-2-oxobutanoate: step 1/2.</text>
</comment>
<sequence length="398" mass="42251">MSRGVGWKAGSLALVRAVASAGKVARTSTPSSLAALPAPPLAIGVSPGGLLERFRKWSGNLPRSRQYSSSGGGREKWGKLEASSVYGTGSSPKSHIGDRVTTRSLARKYRDGGRISVITAYDFSSSRQVDTAGADIVLVGDSAGMVVHGYDTTLPLTLDELLSHCRAVARGARRALCVGDLPFGSYESSAIQCIQTSVRVLKEGVMDAVKIEGGNPKKLEMIEGVVQAGIAVMGHTGLTPQSISVLGGFRSLGKSAREAEAIYDQALRLQDAGCFSVVLECIPSELAAAITRKLDIPTIGIGSGPGTSGQVLVYHDMLGMLSHPHHESVTPSFAKRYASLGQIAHEALSRYCRDVEQGSFPSEEYSPYAMSSNQKEILMRRLRERGHTDIADALSGFE</sequence>
<dbReference type="FunFam" id="3.20.20.60:FF:000003">
    <property type="entry name" value="3-methyl-2-oxobutanoate hydroxymethyltransferase"/>
    <property type="match status" value="1"/>
</dbReference>
<dbReference type="UniPathway" id="UPA00028">
    <property type="reaction ID" value="UER00003"/>
</dbReference>
<evidence type="ECO:0000256" key="5">
    <source>
        <dbReference type="ARBA" id="ARBA00049172"/>
    </source>
</evidence>
<dbReference type="EC" id="2.1.2.11" evidence="3 6"/>
<keyword evidence="7" id="KW-0489">Methyltransferase</keyword>
<name>A0A5B8MPB0_9CHLO</name>
<organism evidence="7 8">
    <name type="scientific">Chloropicon primus</name>
    <dbReference type="NCBI Taxonomy" id="1764295"/>
    <lineage>
        <taxon>Eukaryota</taxon>
        <taxon>Viridiplantae</taxon>
        <taxon>Chlorophyta</taxon>
        <taxon>Chloropicophyceae</taxon>
        <taxon>Chloropicales</taxon>
        <taxon>Chloropicaceae</taxon>
        <taxon>Chloropicon</taxon>
    </lineage>
</organism>
<evidence type="ECO:0000256" key="1">
    <source>
        <dbReference type="ARBA" id="ARBA00005033"/>
    </source>
</evidence>
<reference evidence="7 8" key="1">
    <citation type="submission" date="2018-07" db="EMBL/GenBank/DDBJ databases">
        <title>The complete nuclear genome of the prasinophyte Chloropicon primus (CCMP1205).</title>
        <authorList>
            <person name="Pombert J.-F."/>
            <person name="Otis C."/>
            <person name="Turmel M."/>
            <person name="Lemieux C."/>
        </authorList>
    </citation>
    <scope>NUCLEOTIDE SEQUENCE [LARGE SCALE GENOMIC DNA]</scope>
    <source>
        <strain evidence="7 8">CCMP1205</strain>
    </source>
</reference>
<proteinExistence type="inferred from homology"/>
<evidence type="ECO:0000256" key="4">
    <source>
        <dbReference type="ARBA" id="ARBA00022679"/>
    </source>
</evidence>
<evidence type="ECO:0000256" key="6">
    <source>
        <dbReference type="RuleBase" id="RU362100"/>
    </source>
</evidence>
<dbReference type="GO" id="GO:0032259">
    <property type="term" value="P:methylation"/>
    <property type="evidence" value="ECO:0007669"/>
    <property type="project" value="UniProtKB-KW"/>
</dbReference>
<dbReference type="NCBIfam" id="TIGR00222">
    <property type="entry name" value="panB"/>
    <property type="match status" value="1"/>
</dbReference>
<comment type="function">
    <text evidence="6">Catalyzes the reversible reaction in which hydroxymethyl group from 5,10-methylenetetrahydrofolate is transferred onto alpha-ketoisovalerate to form ketopantoate.</text>
</comment>
<keyword evidence="8" id="KW-1185">Reference proteome</keyword>
<dbReference type="GO" id="GO:0000287">
    <property type="term" value="F:magnesium ion binding"/>
    <property type="evidence" value="ECO:0007669"/>
    <property type="project" value="TreeGrafter"/>
</dbReference>
<protein>
    <recommendedName>
        <fullName evidence="3 6">3-methyl-2-oxobutanoate hydroxymethyltransferase</fullName>
        <ecNumber evidence="3 6">2.1.2.11</ecNumber>
    </recommendedName>
</protein>
<dbReference type="GO" id="GO:0003864">
    <property type="term" value="F:3-methyl-2-oxobutanoate hydroxymethyltransferase activity"/>
    <property type="evidence" value="ECO:0007669"/>
    <property type="project" value="UniProtKB-EC"/>
</dbReference>
<dbReference type="PANTHER" id="PTHR20881">
    <property type="entry name" value="3-METHYL-2-OXOBUTANOATE HYDROXYMETHYLTRANSFERASE"/>
    <property type="match status" value="1"/>
</dbReference>
<dbReference type="EMBL" id="CP031038">
    <property type="protein sequence ID" value="QDZ21435.1"/>
    <property type="molecule type" value="Genomic_DNA"/>
</dbReference>
<dbReference type="InterPro" id="IPR003700">
    <property type="entry name" value="Pantoate_hydroxy_MeTrfase"/>
</dbReference>
<evidence type="ECO:0000256" key="2">
    <source>
        <dbReference type="ARBA" id="ARBA00008676"/>
    </source>
</evidence>
<dbReference type="CDD" id="cd06557">
    <property type="entry name" value="KPHMT-like"/>
    <property type="match status" value="1"/>
</dbReference>
<dbReference type="Gene3D" id="3.20.20.60">
    <property type="entry name" value="Phosphoenolpyruvate-binding domains"/>
    <property type="match status" value="1"/>
</dbReference>
<keyword evidence="6" id="KW-0566">Pantothenate biosynthesis</keyword>
<dbReference type="HAMAP" id="MF_00156">
    <property type="entry name" value="PanB"/>
    <property type="match status" value="1"/>
</dbReference>
<accession>A0A5B8MPB0</accession>
<comment type="similarity">
    <text evidence="2 6">Belongs to the PanB family.</text>
</comment>
<evidence type="ECO:0000256" key="3">
    <source>
        <dbReference type="ARBA" id="ARBA00012618"/>
    </source>
</evidence>
<dbReference type="STRING" id="1764295.A0A5B8MPB0"/>